<proteinExistence type="predicted"/>
<keyword evidence="1" id="KW-0812">Transmembrane</keyword>
<organism evidence="2 3">
    <name type="scientific">Salmo salar</name>
    <name type="common">Atlantic salmon</name>
    <dbReference type="NCBI Taxonomy" id="8030"/>
    <lineage>
        <taxon>Eukaryota</taxon>
        <taxon>Metazoa</taxon>
        <taxon>Chordata</taxon>
        <taxon>Craniata</taxon>
        <taxon>Vertebrata</taxon>
        <taxon>Euteleostomi</taxon>
        <taxon>Actinopterygii</taxon>
        <taxon>Neopterygii</taxon>
        <taxon>Teleostei</taxon>
        <taxon>Protacanthopterygii</taxon>
        <taxon>Salmoniformes</taxon>
        <taxon>Salmonidae</taxon>
        <taxon>Salmoninae</taxon>
        <taxon>Salmo</taxon>
    </lineage>
</organism>
<feature type="transmembrane region" description="Helical" evidence="1">
    <location>
        <begin position="214"/>
        <end position="242"/>
    </location>
</feature>
<dbReference type="RefSeq" id="XP_045570908.1">
    <property type="nucleotide sequence ID" value="XM_045714952.1"/>
</dbReference>
<keyword evidence="2" id="KW-1185">Reference proteome</keyword>
<keyword evidence="1" id="KW-0472">Membrane</keyword>
<evidence type="ECO:0000256" key="1">
    <source>
        <dbReference type="SAM" id="Phobius"/>
    </source>
</evidence>
<feature type="transmembrane region" description="Helical" evidence="1">
    <location>
        <begin position="134"/>
        <end position="154"/>
    </location>
</feature>
<dbReference type="Proteomes" id="UP001652741">
    <property type="component" value="Chromosome ssa03"/>
</dbReference>
<accession>A0ABM3EIM1</accession>
<gene>
    <name evidence="3" type="primary">LOC106600903</name>
</gene>
<feature type="transmembrane region" description="Helical" evidence="1">
    <location>
        <begin position="254"/>
        <end position="280"/>
    </location>
</feature>
<evidence type="ECO:0000313" key="3">
    <source>
        <dbReference type="RefSeq" id="XP_045570908.1"/>
    </source>
</evidence>
<feature type="transmembrane region" description="Helical" evidence="1">
    <location>
        <begin position="38"/>
        <end position="62"/>
    </location>
</feature>
<feature type="transmembrane region" description="Helical" evidence="1">
    <location>
        <begin position="174"/>
        <end position="194"/>
    </location>
</feature>
<name>A0ABM3EIM1_SALSA</name>
<feature type="transmembrane region" description="Helical" evidence="1">
    <location>
        <begin position="292"/>
        <end position="309"/>
    </location>
</feature>
<protein>
    <submittedName>
        <fullName evidence="3">Uncharacterized protein isoform X1</fullName>
    </submittedName>
</protein>
<keyword evidence="1" id="KW-1133">Transmembrane helix</keyword>
<feature type="transmembrane region" description="Helical" evidence="1">
    <location>
        <begin position="102"/>
        <end position="122"/>
    </location>
</feature>
<reference evidence="3" key="1">
    <citation type="submission" date="2025-08" db="UniProtKB">
        <authorList>
            <consortium name="RefSeq"/>
        </authorList>
    </citation>
    <scope>IDENTIFICATION</scope>
</reference>
<sequence length="379" mass="39742">MGEGTERDGSFSIQGRRKYEKDVGGGGRCWSIMGRQWVFVRAILVVVSLGALFLSLGAWSVLGLEDIEEESPGEAESLPPARPLDYHLCVELVLRTTARGGAIGLLRGLAAISVVWIAEVLSGSNGLVTSVLRAPFLGLLIGLGLGAADGVAQAEELQEPGVWWEVVGNGMSGAGVGARVAAVSGVVIAGLMSIMTVRAVKNVAKSGEIRMAQFITVSVAVGAARMVLCLAPGCMATGALVVSILGTGRDLHNLGALVVLGLGWCAGQRWLCGGVSVFLMWDKLGKLSPRYLIGRLVGLTVAVVGSMCLGFSLQMYSALVSVLLGASIAFLSWRGGEAVCQVFAEVVERLFVAISINTYHGQEERLLNTFGWGKRPLDA</sequence>
<dbReference type="GeneID" id="106600903"/>
<evidence type="ECO:0000313" key="2">
    <source>
        <dbReference type="Proteomes" id="UP001652741"/>
    </source>
</evidence>